<accession>A0A830F3X6</accession>
<dbReference type="EMBL" id="BMPG01000001">
    <property type="protein sequence ID" value="GGL52740.1"/>
    <property type="molecule type" value="Genomic_DNA"/>
</dbReference>
<evidence type="ECO:0000313" key="2">
    <source>
        <dbReference type="Proteomes" id="UP000607197"/>
    </source>
</evidence>
<comment type="caution">
    <text evidence="1">The sequence shown here is derived from an EMBL/GenBank/DDBJ whole genome shotgun (WGS) entry which is preliminary data.</text>
</comment>
<evidence type="ECO:0000313" key="1">
    <source>
        <dbReference type="EMBL" id="GGL52740.1"/>
    </source>
</evidence>
<name>A0A830F3X6_9EURY</name>
<sequence>MVTREHAPDFTSRLASLKQRGCSLLVTGDVPDEGRMLATRRLLGAPEEPRRRVLVLNDEHPGHYLPSGVSADDDTVRVLRPDAGDPTSLRDAVADAVDDLEPDRGYHPSELRVGVPCFGEFHATDAYADIRETLDHLAEVFLETKGMGHCTLDAPSDDHLVTDIADGFDAQVELRATHRIEQRWHLDEASGWFEL</sequence>
<dbReference type="Proteomes" id="UP000607197">
    <property type="component" value="Unassembled WGS sequence"/>
</dbReference>
<dbReference type="Pfam" id="PF24336">
    <property type="entry name" value="DUF7504"/>
    <property type="match status" value="1"/>
</dbReference>
<keyword evidence="2" id="KW-1185">Reference proteome</keyword>
<dbReference type="AlphaFoldDB" id="A0A830F3X6"/>
<organism evidence="1 2">
    <name type="scientific">Halocalculus aciditolerans</name>
    <dbReference type="NCBI Taxonomy" id="1383812"/>
    <lineage>
        <taxon>Archaea</taxon>
        <taxon>Methanobacteriati</taxon>
        <taxon>Methanobacteriota</taxon>
        <taxon>Stenosarchaea group</taxon>
        <taxon>Halobacteria</taxon>
        <taxon>Halobacteriales</taxon>
        <taxon>Halobacteriaceae</taxon>
        <taxon>Halocalculus</taxon>
    </lineage>
</organism>
<protein>
    <submittedName>
        <fullName evidence="1">Uncharacterized protein</fullName>
    </submittedName>
</protein>
<dbReference type="RefSeq" id="WP_188976204.1">
    <property type="nucleotide sequence ID" value="NZ_BMPG01000001.1"/>
</dbReference>
<reference evidence="1" key="1">
    <citation type="journal article" date="2014" name="Int. J. Syst. Evol. Microbiol.">
        <title>Complete genome sequence of Corynebacterium casei LMG S-19264T (=DSM 44701T), isolated from a smear-ripened cheese.</title>
        <authorList>
            <consortium name="US DOE Joint Genome Institute (JGI-PGF)"/>
            <person name="Walter F."/>
            <person name="Albersmeier A."/>
            <person name="Kalinowski J."/>
            <person name="Ruckert C."/>
        </authorList>
    </citation>
    <scope>NUCLEOTIDE SEQUENCE</scope>
    <source>
        <strain evidence="1">JCM 19596</strain>
    </source>
</reference>
<dbReference type="InterPro" id="IPR055927">
    <property type="entry name" value="DUF7504"/>
</dbReference>
<proteinExistence type="predicted"/>
<reference evidence="1" key="2">
    <citation type="submission" date="2020-09" db="EMBL/GenBank/DDBJ databases">
        <authorList>
            <person name="Sun Q."/>
            <person name="Ohkuma M."/>
        </authorList>
    </citation>
    <scope>NUCLEOTIDE SEQUENCE</scope>
    <source>
        <strain evidence="1">JCM 19596</strain>
    </source>
</reference>
<dbReference type="OrthoDB" id="252760at2157"/>
<gene>
    <name evidence="1" type="ORF">GCM10009039_08720</name>
</gene>